<evidence type="ECO:0000313" key="3">
    <source>
        <dbReference type="Proteomes" id="UP000309340"/>
    </source>
</evidence>
<reference evidence="2 3" key="1">
    <citation type="submission" date="2017-03" db="EMBL/GenBank/DDBJ databases">
        <title>Genomes of endolithic fungi from Antarctica.</title>
        <authorList>
            <person name="Coleine C."/>
            <person name="Masonjones S."/>
            <person name="Stajich J.E."/>
        </authorList>
    </citation>
    <scope>NUCLEOTIDE SEQUENCE [LARGE SCALE GENOMIC DNA]</scope>
    <source>
        <strain evidence="2 3">CCFEE 5184</strain>
    </source>
</reference>
<evidence type="ECO:0000256" key="1">
    <source>
        <dbReference type="SAM" id="MobiDB-lite"/>
    </source>
</evidence>
<evidence type="ECO:0000313" key="2">
    <source>
        <dbReference type="EMBL" id="TKA64756.1"/>
    </source>
</evidence>
<proteinExistence type="predicted"/>
<accession>A0A4U0WQI1</accession>
<protein>
    <submittedName>
        <fullName evidence="2">Uncharacterized protein</fullName>
    </submittedName>
</protein>
<organism evidence="2 3">
    <name type="scientific">Friedmanniomyces simplex</name>
    <dbReference type="NCBI Taxonomy" id="329884"/>
    <lineage>
        <taxon>Eukaryota</taxon>
        <taxon>Fungi</taxon>
        <taxon>Dikarya</taxon>
        <taxon>Ascomycota</taxon>
        <taxon>Pezizomycotina</taxon>
        <taxon>Dothideomycetes</taxon>
        <taxon>Dothideomycetidae</taxon>
        <taxon>Mycosphaerellales</taxon>
        <taxon>Teratosphaeriaceae</taxon>
        <taxon>Friedmanniomyces</taxon>
    </lineage>
</organism>
<dbReference type="AlphaFoldDB" id="A0A4U0WQI1"/>
<gene>
    <name evidence="2" type="ORF">B0A55_10191</name>
</gene>
<comment type="caution">
    <text evidence="2">The sequence shown here is derived from an EMBL/GenBank/DDBJ whole genome shotgun (WGS) entry which is preliminary data.</text>
</comment>
<feature type="compositionally biased region" description="Acidic residues" evidence="1">
    <location>
        <begin position="280"/>
        <end position="303"/>
    </location>
</feature>
<dbReference type="EMBL" id="NAJQ01000802">
    <property type="protein sequence ID" value="TKA64756.1"/>
    <property type="molecule type" value="Genomic_DNA"/>
</dbReference>
<keyword evidence="3" id="KW-1185">Reference proteome</keyword>
<sequence>MREIPIKSNVEATIEDRHGYCRRKWTVEIDIEGSRPTRDVTPGEDHAPIGKYVRRPSGFDLEEPLNRPATSFSRASTTLSRNAYKWACSAIFGQAAKLVEAVCRRRLARPRKRAIKEYRAPRRTTQAAISPEFVRKQPSTYPLIEHPSETAICERCRSQDEELVAKRPANLWDMEQWTDDLRRGGRTPPEPTRALRRYVPEREPDIRASDYPAPNLFESPREYYDRINSTYLNTTRAQREEVLGVCETSGANSRWVLNGQANLSLNDQFLNRDDVSVDDVVEQDEQEQDVGEQNDEEEPSEEEKDNREIYEYTKPLQDESVQDYLGRMRRFQNTNREFREKLLQIAEESGAMSDWRWQENLSDGPRSLDRLLQQYLDRG</sequence>
<name>A0A4U0WQI1_9PEZI</name>
<feature type="region of interest" description="Disordered" evidence="1">
    <location>
        <begin position="280"/>
        <end position="308"/>
    </location>
</feature>
<dbReference type="Proteomes" id="UP000309340">
    <property type="component" value="Unassembled WGS sequence"/>
</dbReference>